<sequence>MKQLNIMYQIILLSQVTLEKLEDLEDNNLFKKNNKELFDKFYEVITDLAENSTDKLTDKQIQSFQYNTDRMRKLVDKINIKSIL</sequence>
<gene>
    <name evidence="1" type="ORF">UFOVP603_36</name>
</gene>
<organism evidence="1">
    <name type="scientific">uncultured Caudovirales phage</name>
    <dbReference type="NCBI Taxonomy" id="2100421"/>
    <lineage>
        <taxon>Viruses</taxon>
        <taxon>Duplodnaviria</taxon>
        <taxon>Heunggongvirae</taxon>
        <taxon>Uroviricota</taxon>
        <taxon>Caudoviricetes</taxon>
        <taxon>Peduoviridae</taxon>
        <taxon>Maltschvirus</taxon>
        <taxon>Maltschvirus maltsch</taxon>
    </lineage>
</organism>
<name>A0A6J5N3L1_9CAUD</name>
<accession>A0A6J5N3L1</accession>
<dbReference type="EMBL" id="LR796578">
    <property type="protein sequence ID" value="CAB4152987.1"/>
    <property type="molecule type" value="Genomic_DNA"/>
</dbReference>
<evidence type="ECO:0000313" key="1">
    <source>
        <dbReference type="EMBL" id="CAB4152987.1"/>
    </source>
</evidence>
<reference evidence="1" key="1">
    <citation type="submission" date="2020-04" db="EMBL/GenBank/DDBJ databases">
        <authorList>
            <person name="Chiriac C."/>
            <person name="Salcher M."/>
            <person name="Ghai R."/>
            <person name="Kavagutti S V."/>
        </authorList>
    </citation>
    <scope>NUCLEOTIDE SEQUENCE</scope>
</reference>
<proteinExistence type="predicted"/>
<protein>
    <submittedName>
        <fullName evidence="1">Uncharacterized protein</fullName>
    </submittedName>
</protein>